<dbReference type="InterPro" id="IPR013783">
    <property type="entry name" value="Ig-like_fold"/>
</dbReference>
<dbReference type="Pfam" id="PF07705">
    <property type="entry name" value="CARDB"/>
    <property type="match status" value="1"/>
</dbReference>
<evidence type="ECO:0000313" key="8">
    <source>
        <dbReference type="Proteomes" id="UP001628220"/>
    </source>
</evidence>
<comment type="caution">
    <text evidence="7">The sequence shown here is derived from an EMBL/GenBank/DDBJ whole genome shotgun (WGS) entry which is preliminary data.</text>
</comment>
<evidence type="ECO:0000256" key="5">
    <source>
        <dbReference type="SAM" id="SignalP"/>
    </source>
</evidence>
<dbReference type="InterPro" id="IPR011635">
    <property type="entry name" value="CARDB"/>
</dbReference>
<feature type="domain" description="CARDB" evidence="6">
    <location>
        <begin position="602"/>
        <end position="689"/>
    </location>
</feature>
<evidence type="ECO:0000256" key="3">
    <source>
        <dbReference type="ARBA" id="ARBA00022807"/>
    </source>
</evidence>
<dbReference type="RefSeq" id="WP_411915889.1">
    <property type="nucleotide sequence ID" value="NZ_BAAFSF010000004.1"/>
</dbReference>
<feature type="signal peptide" evidence="5">
    <location>
        <begin position="1"/>
        <end position="24"/>
    </location>
</feature>
<keyword evidence="2" id="KW-0645">Protease</keyword>
<keyword evidence="5" id="KW-0732">Signal</keyword>
<dbReference type="Gene3D" id="2.60.120.200">
    <property type="match status" value="2"/>
</dbReference>
<dbReference type="Proteomes" id="UP001628220">
    <property type="component" value="Unassembled WGS sequence"/>
</dbReference>
<dbReference type="Gene3D" id="2.60.40.10">
    <property type="entry name" value="Immunoglobulins"/>
    <property type="match status" value="3"/>
</dbReference>
<evidence type="ECO:0000313" key="7">
    <source>
        <dbReference type="EMBL" id="GAB1252121.1"/>
    </source>
</evidence>
<evidence type="ECO:0000259" key="6">
    <source>
        <dbReference type="Pfam" id="PF07705"/>
    </source>
</evidence>
<evidence type="ECO:0000256" key="4">
    <source>
        <dbReference type="ARBA" id="ARBA00023026"/>
    </source>
</evidence>
<keyword evidence="3" id="KW-0788">Thiol protease</keyword>
<name>A0ABQ0E337_9PORP</name>
<reference evidence="7 8" key="1">
    <citation type="journal article" date="2025" name="Int. J. Syst. Evol. Microbiol.">
        <title>Desulfovibrio falkowii sp. nov., Porphyromonas miyakawae sp. nov., Mediterraneibacter flintii sp. nov. and Owariibacterium komagatae gen. nov., sp. nov., isolated from human faeces.</title>
        <authorList>
            <person name="Hamaguchi T."/>
            <person name="Ohara M."/>
            <person name="Hisatomi A."/>
            <person name="Sekiguchi K."/>
            <person name="Takeda J.I."/>
            <person name="Ueyama J."/>
            <person name="Ito M."/>
            <person name="Nishiwaki H."/>
            <person name="Ogi T."/>
            <person name="Hirayama M."/>
            <person name="Ohkuma M."/>
            <person name="Sakamoto M."/>
            <person name="Ohno K."/>
        </authorList>
    </citation>
    <scope>NUCLEOTIDE SEQUENCE [LARGE SCALE GENOMIC DNA]</scope>
    <source>
        <strain evidence="7 8">13CB11C</strain>
    </source>
</reference>
<gene>
    <name evidence="7" type="ORF">Tsumi_12270</name>
</gene>
<keyword evidence="4" id="KW-0843">Virulence</keyword>
<sequence length="1025" mass="112455">MKKKELLILLCSMAVLCIPMGLTAQQRGSSPFKREEGVQIPKSYNTPLIGNEVQASPILRSSNSVPWSVAFTDKATFETFTVINANNDDGTWGFYKMPGRDPAAAYSYSSRNDADDWFISPKVTLQAGVNYDIKFHALSDSKSYIEKFEVKVGKEATLTGMKEGVLILPVTELQDRKKVSFVQQFTPTESGAYCIGFHALSAANQNRLLLYDVSVEEGAVAAAPKKPENLTITPDAGGDLKAKISFTAPSKTVSEAPLSSIDSIVIRRNTEIIKVLKNVTPGSPVAYNDEQVSLNGINHYAVAAYKGADKSTDAEKDVFIGVDLPVAPASFTITDNQSYIGATWEKVTKGVNDGCFNPDKLTYKIYAFDKNNSPTIEVKDVAATTTTQIEFNTTEGQQHLQQYTVAAVNTAGKGRSCYSNALIVGKADEIPFRESFSDGLSQKFEHFWWMDGEGKGYENGMSVATFDKLSADGDGSCIKLTTLGYNDKLNLNTGKINLVKSDNLKFAFSYKTDGAPNAQLNLMVIMPGGNAMKLQTFDIRKKSDWKTTSINVPDYLSNIKGVMFRFQLEATGAPSIPQVVYIDNVNIAAAKNIDIAAGLILPEKVQKGRRASIKVKVKNYGSSDVTAYKVTVKADDETVFEETISETLPAFGYKEVPVVFVTHAIATGEYLKVTAEASVDGDEDTTNNTAEGDIKLYEYVGNTVEDLKAETISEGVKLTWKAPIPKIENIKEDFEQYEPWLIDNIGDWKVVDRDQNIVGGIFSDLALPHEHERYAFMVINFEPDYHGGSYFPGNSGYSYLGSFYCINEDGTSHLPNDNWLISPDLSGNAQTISFYAINHDGPQDAFPENVNVLYSKTDKEPDSFIQIGQTHVISGNKWQKISVDLPQGALYFAIQSKNEAGKSNWLGIDDISFEKGTGDVKSYNIYRDSKKLSTVSEGTEFVDKAPLKGTHTYQVTVTYANGNESMPASVSVNSELSMQVIEGEPIVFPCDIYDVTGRLIYGNATSLSDLPKGTYIVNGKKIIVE</sequence>
<accession>A0ABQ0E337</accession>
<keyword evidence="3" id="KW-0378">Hydrolase</keyword>
<comment type="similarity">
    <text evidence="1">Belongs to the peptidase C25 family.</text>
</comment>
<evidence type="ECO:0000256" key="2">
    <source>
        <dbReference type="ARBA" id="ARBA00022670"/>
    </source>
</evidence>
<protein>
    <recommendedName>
        <fullName evidence="6">CARDB domain-containing protein</fullName>
    </recommendedName>
</protein>
<dbReference type="NCBIfam" id="NF038128">
    <property type="entry name" value="choice_anch_J"/>
    <property type="match status" value="2"/>
</dbReference>
<organism evidence="7 8">
    <name type="scientific">Porphyromonas miyakawae</name>
    <dbReference type="NCBI Taxonomy" id="3137470"/>
    <lineage>
        <taxon>Bacteria</taxon>
        <taxon>Pseudomonadati</taxon>
        <taxon>Bacteroidota</taxon>
        <taxon>Bacteroidia</taxon>
        <taxon>Bacteroidales</taxon>
        <taxon>Porphyromonadaceae</taxon>
        <taxon>Porphyromonas</taxon>
    </lineage>
</organism>
<feature type="chain" id="PRO_5047007048" description="CARDB domain-containing protein" evidence="5">
    <location>
        <begin position="25"/>
        <end position="1025"/>
    </location>
</feature>
<dbReference type="Gene3D" id="2.60.120.260">
    <property type="entry name" value="Galactose-binding domain-like"/>
    <property type="match status" value="1"/>
</dbReference>
<evidence type="ECO:0000256" key="1">
    <source>
        <dbReference type="ARBA" id="ARBA00006067"/>
    </source>
</evidence>
<dbReference type="EMBL" id="BAAFSF010000004">
    <property type="protein sequence ID" value="GAB1252121.1"/>
    <property type="molecule type" value="Genomic_DNA"/>
</dbReference>
<keyword evidence="8" id="KW-1185">Reference proteome</keyword>
<proteinExistence type="inferred from homology"/>